<dbReference type="EMBL" id="AAOT01000004">
    <property type="protein sequence ID" value="EAR52459.1"/>
    <property type="molecule type" value="Genomic_DNA"/>
</dbReference>
<name>Q2CHZ9_OCEGH</name>
<dbReference type="Proteomes" id="UP000003635">
    <property type="component" value="Unassembled WGS sequence"/>
</dbReference>
<feature type="domain" description="4Fe-4S ferredoxin-type" evidence="1">
    <location>
        <begin position="131"/>
        <end position="161"/>
    </location>
</feature>
<proteinExistence type="predicted"/>
<organism evidence="2 3">
    <name type="scientific">Oceanicola granulosus (strain ATCC BAA-861 / DSM 15982 / KCTC 12143 / HTCC2516)</name>
    <dbReference type="NCBI Taxonomy" id="314256"/>
    <lineage>
        <taxon>Bacteria</taxon>
        <taxon>Pseudomonadati</taxon>
        <taxon>Pseudomonadota</taxon>
        <taxon>Alphaproteobacteria</taxon>
        <taxon>Rhodobacterales</taxon>
        <taxon>Roseobacteraceae</taxon>
        <taxon>Oceanicola</taxon>
    </lineage>
</organism>
<evidence type="ECO:0000259" key="1">
    <source>
        <dbReference type="PROSITE" id="PS51379"/>
    </source>
</evidence>
<keyword evidence="3" id="KW-1185">Reference proteome</keyword>
<dbReference type="eggNOG" id="COG1600">
    <property type="taxonomic scope" value="Bacteria"/>
</dbReference>
<dbReference type="AlphaFoldDB" id="Q2CHZ9"/>
<reference evidence="2 3" key="1">
    <citation type="journal article" date="2010" name="J. Bacteriol.">
        <title>Genome sequences of Oceanicola granulosus HTCC2516(T) and Oceanicola batsensis HTCC2597(TDelta).</title>
        <authorList>
            <person name="Thrash J.C."/>
            <person name="Cho J.C."/>
            <person name="Vergin K.L."/>
            <person name="Giovannoni S.J."/>
        </authorList>
    </citation>
    <scope>NUCLEOTIDE SEQUENCE [LARGE SCALE GENOMIC DNA]</scope>
    <source>
        <strain evidence="3">ATCC BAA-861 / DSM 15982 / KCTC 12143 / HTCC2516</strain>
    </source>
</reference>
<gene>
    <name evidence="2" type="ORF">OG2516_08277</name>
</gene>
<dbReference type="PROSITE" id="PS51379">
    <property type="entry name" value="4FE4S_FER_2"/>
    <property type="match status" value="1"/>
</dbReference>
<dbReference type="RefSeq" id="WP_007255180.1">
    <property type="nucleotide sequence ID" value="NZ_CH724107.1"/>
</dbReference>
<accession>Q2CHZ9</accession>
<dbReference type="HOGENOM" id="CLU_093830_0_0_5"/>
<sequence length="211" mass="22214">MTLAERLAAAGLFVSGTVEVAPQDGLAPDVRRLLLLSPDEPRFWDIFQTAPEAGDGAPDPLDRWSARVIGGIAEAEGAHAYFPFGGPPWHPFVGWALRSGRSHASPVGLMVHVEAGLFVSWRGALGVAEAPALAPAPSPCPACDKPCLSACPVGAFASGTYDVPRCKGWLGRPEGAACRDGGCLVRRACPVGRERRRPAQSAFHMRAFHGA</sequence>
<dbReference type="InterPro" id="IPR017896">
    <property type="entry name" value="4Fe4S_Fe-S-bd"/>
</dbReference>
<comment type="caution">
    <text evidence="2">The sequence shown here is derived from an EMBL/GenBank/DDBJ whole genome shotgun (WGS) entry which is preliminary data.</text>
</comment>
<evidence type="ECO:0000313" key="3">
    <source>
        <dbReference type="Proteomes" id="UP000003635"/>
    </source>
</evidence>
<evidence type="ECO:0000313" key="2">
    <source>
        <dbReference type="EMBL" id="EAR52459.1"/>
    </source>
</evidence>
<dbReference type="STRING" id="314256.OG2516_08277"/>
<protein>
    <recommendedName>
        <fullName evidence="1">4Fe-4S ferredoxin-type domain-containing protein</fullName>
    </recommendedName>
</protein>